<protein>
    <submittedName>
        <fullName evidence="1">Uncharacterized protein</fullName>
    </submittedName>
</protein>
<organism evidence="1 2">
    <name type="scientific">Psophocarpus tetragonolobus</name>
    <name type="common">Winged bean</name>
    <name type="synonym">Dolichos tetragonolobus</name>
    <dbReference type="NCBI Taxonomy" id="3891"/>
    <lineage>
        <taxon>Eukaryota</taxon>
        <taxon>Viridiplantae</taxon>
        <taxon>Streptophyta</taxon>
        <taxon>Embryophyta</taxon>
        <taxon>Tracheophyta</taxon>
        <taxon>Spermatophyta</taxon>
        <taxon>Magnoliopsida</taxon>
        <taxon>eudicotyledons</taxon>
        <taxon>Gunneridae</taxon>
        <taxon>Pentapetalae</taxon>
        <taxon>rosids</taxon>
        <taxon>fabids</taxon>
        <taxon>Fabales</taxon>
        <taxon>Fabaceae</taxon>
        <taxon>Papilionoideae</taxon>
        <taxon>50 kb inversion clade</taxon>
        <taxon>NPAAA clade</taxon>
        <taxon>indigoferoid/millettioid clade</taxon>
        <taxon>Phaseoleae</taxon>
        <taxon>Psophocarpus</taxon>
    </lineage>
</organism>
<sequence length="193" mass="21373">MKELRGMVSGSRSFFLSKDHHPLENDLGPGFIPPSSKVEALLEYQIHQSEALNLGLYFKLKTAIIAIPLLSAHSSLLMPSLASYATIQSSPHLIIPPLLIQSDTLHKSVSYDTTKLAEIAFCISDKNVDNMMFDLTSKCCLSRYECSHCGSNIQISLVAWGRRIGKQRIKVGHKVTGDVMYAFRISAQGYNAE</sequence>
<evidence type="ECO:0000313" key="1">
    <source>
        <dbReference type="EMBL" id="KAK7391691.1"/>
    </source>
</evidence>
<proteinExistence type="predicted"/>
<evidence type="ECO:0000313" key="2">
    <source>
        <dbReference type="Proteomes" id="UP001386955"/>
    </source>
</evidence>
<dbReference type="AlphaFoldDB" id="A0AAN9S9B2"/>
<keyword evidence="2" id="KW-1185">Reference proteome</keyword>
<name>A0AAN9S9B2_PSOTE</name>
<dbReference type="EMBL" id="JAYMYS010000005">
    <property type="protein sequence ID" value="KAK7391691.1"/>
    <property type="molecule type" value="Genomic_DNA"/>
</dbReference>
<reference evidence="1 2" key="1">
    <citation type="submission" date="2024-01" db="EMBL/GenBank/DDBJ databases">
        <title>The genomes of 5 underutilized Papilionoideae crops provide insights into root nodulation and disease resistanc.</title>
        <authorList>
            <person name="Jiang F."/>
        </authorList>
    </citation>
    <scope>NUCLEOTIDE SEQUENCE [LARGE SCALE GENOMIC DNA]</scope>
    <source>
        <strain evidence="1">DUOXIRENSHENG_FW03</strain>
        <tissue evidence="1">Leaves</tissue>
    </source>
</reference>
<comment type="caution">
    <text evidence="1">The sequence shown here is derived from an EMBL/GenBank/DDBJ whole genome shotgun (WGS) entry which is preliminary data.</text>
</comment>
<accession>A0AAN9S9B2</accession>
<gene>
    <name evidence="1" type="ORF">VNO78_20110</name>
</gene>
<dbReference type="Proteomes" id="UP001386955">
    <property type="component" value="Unassembled WGS sequence"/>
</dbReference>